<protein>
    <submittedName>
        <fullName evidence="1">Uncharacterized protein</fullName>
    </submittedName>
</protein>
<sequence length="486" mass="54444">LLSIRLSPFPLSVQQRLLLISCYTLKEMSASFGTNNAGSLLLDCYCYSVQSGEETFMSYVTKHKADLISAVQLLPKEEATQEIELALHFMQHYMHLEDDGLLDQPNAQHRVLIDRRKSLFEILLDLHSSMRATCVGFKLFFYGENPVTSEFIQLLLQYPLFSTVDGEQLSLTAEIPLHMAYCTMVVFDSCDLESASDRLALAWNTNAVPWAIRNVLVQENVKDEFVQLVKAKLKPFSDSQKQYLRAPFEQALAAAKSYGAQLVQSDSDANDVKPVLAFVPGVQYLLSNNPTAVQPSPIVAVNAFRTVKEALTLANSNNGGSVSLWTEELSTTLEAVYGLRSQTLWVNSYAEFNPECPYTFRAEDFCYGSEYAVCEKKVKTVFAPTVATPTNDAEKNRTAIKSLGTYVANKRNYRGSTLLVKFGIRYETHCSPAELQAYGEGHRLCVVENFWDTYVSLNASDRHLLLDTVHNQRKVVCIPYGVTFGN</sequence>
<dbReference type="Proteomes" id="UP000075882">
    <property type="component" value="Unassembled WGS sequence"/>
</dbReference>
<proteinExistence type="predicted"/>
<dbReference type="PANTHER" id="PTHR21644:SF0">
    <property type="entry name" value="AT02555P-RELATED"/>
    <property type="match status" value="1"/>
</dbReference>
<dbReference type="Gene3D" id="3.40.309.10">
    <property type="entry name" value="Aldehyde Dehydrogenase, Chain A, domain 2"/>
    <property type="match status" value="1"/>
</dbReference>
<dbReference type="InterPro" id="IPR016163">
    <property type="entry name" value="Ald_DH_C"/>
</dbReference>
<organism evidence="1">
    <name type="scientific">Anopheles coluzzii</name>
    <name type="common">African malaria mosquito</name>
    <dbReference type="NCBI Taxonomy" id="1518534"/>
    <lineage>
        <taxon>Eukaryota</taxon>
        <taxon>Metazoa</taxon>
        <taxon>Ecdysozoa</taxon>
        <taxon>Arthropoda</taxon>
        <taxon>Hexapoda</taxon>
        <taxon>Insecta</taxon>
        <taxon>Pterygota</taxon>
        <taxon>Neoptera</taxon>
        <taxon>Endopterygota</taxon>
        <taxon>Diptera</taxon>
        <taxon>Nematocera</taxon>
        <taxon>Culicoidea</taxon>
        <taxon>Culicidae</taxon>
        <taxon>Anophelinae</taxon>
        <taxon>Anopheles</taxon>
    </lineage>
</organism>
<dbReference type="EnsemblMetazoa" id="ACOM035460-RA">
    <property type="protein sequence ID" value="ACOM035460-PA.1"/>
    <property type="gene ID" value="ACOM035460"/>
</dbReference>
<dbReference type="InterPro" id="IPR016161">
    <property type="entry name" value="Ald_DH/histidinol_DH"/>
</dbReference>
<dbReference type="InterPro" id="IPR009961">
    <property type="entry name" value="DUF1487"/>
</dbReference>
<dbReference type="VEuPathDB" id="VectorBase:ACON2_032612"/>
<reference evidence="1" key="1">
    <citation type="submission" date="2022-08" db="UniProtKB">
        <authorList>
            <consortium name="EnsemblMetazoa"/>
        </authorList>
    </citation>
    <scope>IDENTIFICATION</scope>
</reference>
<dbReference type="SUPFAM" id="SSF53720">
    <property type="entry name" value="ALDH-like"/>
    <property type="match status" value="1"/>
</dbReference>
<dbReference type="PANTHER" id="PTHR21644">
    <property type="entry name" value="AT02555P-RELATED"/>
    <property type="match status" value="1"/>
</dbReference>
<accession>A0A8W7PR79</accession>
<name>A0A8W7PR79_ANOCL</name>
<dbReference type="GO" id="GO:0016620">
    <property type="term" value="F:oxidoreductase activity, acting on the aldehyde or oxo group of donors, NAD or NADP as acceptor"/>
    <property type="evidence" value="ECO:0007669"/>
    <property type="project" value="InterPro"/>
</dbReference>
<dbReference type="AlphaFoldDB" id="A0A8W7PR79"/>
<evidence type="ECO:0000313" key="1">
    <source>
        <dbReference type="EnsemblMetazoa" id="ACOM035460-PA.1"/>
    </source>
</evidence>
<dbReference type="Pfam" id="PF07368">
    <property type="entry name" value="DUF1487"/>
    <property type="match status" value="1"/>
</dbReference>